<name>A0ABP5ABJ0_9ACTN</name>
<reference evidence="6" key="1">
    <citation type="journal article" date="2019" name="Int. J. Syst. Evol. Microbiol.">
        <title>The Global Catalogue of Microorganisms (GCM) 10K type strain sequencing project: providing services to taxonomists for standard genome sequencing and annotation.</title>
        <authorList>
            <consortium name="The Broad Institute Genomics Platform"/>
            <consortium name="The Broad Institute Genome Sequencing Center for Infectious Disease"/>
            <person name="Wu L."/>
            <person name="Ma J."/>
        </authorList>
    </citation>
    <scope>NUCLEOTIDE SEQUENCE [LARGE SCALE GENOMIC DNA]</scope>
    <source>
        <strain evidence="6">JCM 13581</strain>
    </source>
</reference>
<proteinExistence type="predicted"/>
<dbReference type="InterPro" id="IPR032675">
    <property type="entry name" value="LRR_dom_sf"/>
</dbReference>
<feature type="domain" description="NACHT" evidence="4">
    <location>
        <begin position="266"/>
        <end position="595"/>
    </location>
</feature>
<dbReference type="EMBL" id="BAAAMJ010000015">
    <property type="protein sequence ID" value="GAA1908771.1"/>
    <property type="molecule type" value="Genomic_DNA"/>
</dbReference>
<dbReference type="Proteomes" id="UP001501303">
    <property type="component" value="Unassembled WGS sequence"/>
</dbReference>
<dbReference type="Gene3D" id="3.40.50.300">
    <property type="entry name" value="P-loop containing nucleotide triphosphate hydrolases"/>
    <property type="match status" value="1"/>
</dbReference>
<dbReference type="Pfam" id="PF22733">
    <property type="entry name" value="NNH1"/>
    <property type="match status" value="1"/>
</dbReference>
<dbReference type="PANTHER" id="PTHR46844">
    <property type="entry name" value="SLR5058 PROTEIN"/>
    <property type="match status" value="1"/>
</dbReference>
<feature type="region of interest" description="Disordered" evidence="3">
    <location>
        <begin position="230"/>
        <end position="255"/>
    </location>
</feature>
<evidence type="ECO:0000256" key="1">
    <source>
        <dbReference type="ARBA" id="ARBA00022741"/>
    </source>
</evidence>
<organism evidence="5 6">
    <name type="scientific">Streptomyces sodiiphilus</name>
    <dbReference type="NCBI Taxonomy" id="226217"/>
    <lineage>
        <taxon>Bacteria</taxon>
        <taxon>Bacillati</taxon>
        <taxon>Actinomycetota</taxon>
        <taxon>Actinomycetes</taxon>
        <taxon>Kitasatosporales</taxon>
        <taxon>Streptomycetaceae</taxon>
        <taxon>Streptomyces</taxon>
    </lineage>
</organism>
<keyword evidence="1" id="KW-0547">Nucleotide-binding</keyword>
<dbReference type="Gene3D" id="3.80.10.10">
    <property type="entry name" value="Ribonuclease Inhibitor"/>
    <property type="match status" value="1"/>
</dbReference>
<dbReference type="RefSeq" id="WP_344260245.1">
    <property type="nucleotide sequence ID" value="NZ_BAAAMJ010000015.1"/>
</dbReference>
<dbReference type="PANTHER" id="PTHR46844:SF1">
    <property type="entry name" value="SLR5058 PROTEIN"/>
    <property type="match status" value="1"/>
</dbReference>
<dbReference type="PROSITE" id="PS50837">
    <property type="entry name" value="NACHT"/>
    <property type="match status" value="1"/>
</dbReference>
<dbReference type="InterPro" id="IPR007111">
    <property type="entry name" value="NACHT_NTPase"/>
</dbReference>
<dbReference type="SUPFAM" id="SSF52540">
    <property type="entry name" value="P-loop containing nucleoside triphosphate hydrolases"/>
    <property type="match status" value="1"/>
</dbReference>
<evidence type="ECO:0000313" key="5">
    <source>
        <dbReference type="EMBL" id="GAA1908771.1"/>
    </source>
</evidence>
<dbReference type="Pfam" id="PF05729">
    <property type="entry name" value="NACHT"/>
    <property type="match status" value="1"/>
</dbReference>
<dbReference type="SUPFAM" id="SSF52058">
    <property type="entry name" value="L domain-like"/>
    <property type="match status" value="1"/>
</dbReference>
<accession>A0ABP5ABJ0</accession>
<gene>
    <name evidence="5" type="ORF">GCM10009716_18380</name>
</gene>
<keyword evidence="6" id="KW-1185">Reference proteome</keyword>
<comment type="caution">
    <text evidence="5">The sequence shown here is derived from an EMBL/GenBank/DDBJ whole genome shotgun (WGS) entry which is preliminary data.</text>
</comment>
<dbReference type="InterPro" id="IPR054547">
    <property type="entry name" value="NNH1"/>
</dbReference>
<keyword evidence="2" id="KW-0067">ATP-binding</keyword>
<sequence>MDAGTIGLRLGSAAIGPLLKKLLRREEPGAGLVDRPVRISSLLNLGPEPGALNEKQLRKLTAALVERAAEARGPHEAPDIEIRSEVTDALVSSLRACGDLSMDDVQAVSLGAEGLAARVRSRPDALSAGALALYDPLLTVLCLHIIDHFTRRSTFIARTLVEQSRRITGLVEHLDTLAARLPPQTAEDIEFESRYAAHIIRRYGQLTIHGIDVEDEWPLDDAYLSLETTSASGTSASHDREGGRAALADAPPPAPRRAEAALAGKSRVLLRGAGGSGKTTLVQWLAVTTARGEFEAGSPLRKQLTGRVPLVLPLRRLTRHGADLPLPGALLAAAGCPHTPPDGWVERVLNAGRGLLLVDGIDEVPEDERAEVRRWLISLVRDFPDNLWLVTARPSAVRHDWLAGDGFTDLSLAPMSREDTTAFVRRWHTATRTDEETCADLLDVLRRRPDLARLATNPLMCGLVCALHRTRRGHLPRGRQALYEAGLHMLLERRNQERKVRSAIELDAPAQILLLQRLAYWLIRNGRTEMEREDAVEVIADALPSMPHASEQGDAEAVYRFLLDRSGLLREPAEGAVDFVHRTFQDYLAAKAAVEGRDIPWLVGRAHLDQFEDVVRMAVAHGRPAERDRLLKQLIQRGDRVKKHRIRLHLLAVACLEHAPELSPEIRELVTDRATSYLPPRTFEEAESLAAAGPVVLDLLPGPDRLTEEEATSVVSTAALIAGDRALPVLRRFVALDNHGVHYELSNHWSSFEAGQYYAEIMSRLPRDKVTFSPWDEKSLKCTLATKGIQLLSVPHETSETQLDQLLTDRQLNRLDLSKIQLTDVSPLSRLRSLNTLILDVSRLPCGIEALHPLGLEALILTCEEKNPPPDALRGLSGFDGLRLLTVVGNVPLDSLAEIPRTVDRLTLPSEPPSLEVVETKNRLSYLGLQYCVRPLSRKECETIASFPRLEVMVINRLTLHSLAESGTALPRIQQLYAWATGNSERITAKDLAFVNQEFPGLTRLHLVGPFESLEPLKDHPRLETVRLLNFRGPVPAPRDGLEVITEPASRY</sequence>
<evidence type="ECO:0000256" key="2">
    <source>
        <dbReference type="ARBA" id="ARBA00022840"/>
    </source>
</evidence>
<evidence type="ECO:0000313" key="6">
    <source>
        <dbReference type="Proteomes" id="UP001501303"/>
    </source>
</evidence>
<protein>
    <submittedName>
        <fullName evidence="5">NACHT domain-containing protein</fullName>
    </submittedName>
</protein>
<evidence type="ECO:0000256" key="3">
    <source>
        <dbReference type="SAM" id="MobiDB-lite"/>
    </source>
</evidence>
<evidence type="ECO:0000259" key="4">
    <source>
        <dbReference type="PROSITE" id="PS50837"/>
    </source>
</evidence>
<dbReference type="InterPro" id="IPR027417">
    <property type="entry name" value="P-loop_NTPase"/>
</dbReference>